<dbReference type="GO" id="GO:0004180">
    <property type="term" value="F:carboxypeptidase activity"/>
    <property type="evidence" value="ECO:0007669"/>
    <property type="project" value="UniProtKB-KW"/>
</dbReference>
<keyword evidence="11" id="KW-0961">Cell wall biogenesis/degradation</keyword>
<evidence type="ECO:0000256" key="11">
    <source>
        <dbReference type="ARBA" id="ARBA00023316"/>
    </source>
</evidence>
<dbReference type="InterPro" id="IPR012907">
    <property type="entry name" value="Peptidase_S11_C"/>
</dbReference>
<evidence type="ECO:0000256" key="6">
    <source>
        <dbReference type="ARBA" id="ARBA00022670"/>
    </source>
</evidence>
<dbReference type="InterPro" id="IPR012338">
    <property type="entry name" value="Beta-lactam/transpept-like"/>
</dbReference>
<dbReference type="EC" id="3.4.16.4" evidence="4"/>
<evidence type="ECO:0000256" key="7">
    <source>
        <dbReference type="ARBA" id="ARBA00022729"/>
    </source>
</evidence>
<feature type="domain" description="Peptidase S11 D-Ala-D-Ala carboxypeptidase A C-terminal" evidence="15">
    <location>
        <begin position="280"/>
        <end position="373"/>
    </location>
</feature>
<evidence type="ECO:0000259" key="15">
    <source>
        <dbReference type="SMART" id="SM00936"/>
    </source>
</evidence>
<dbReference type="Gene3D" id="3.40.710.10">
    <property type="entry name" value="DD-peptidase/beta-lactamase superfamily"/>
    <property type="match status" value="1"/>
</dbReference>
<evidence type="ECO:0000256" key="10">
    <source>
        <dbReference type="ARBA" id="ARBA00022984"/>
    </source>
</evidence>
<evidence type="ECO:0000256" key="4">
    <source>
        <dbReference type="ARBA" id="ARBA00012448"/>
    </source>
</evidence>
<dbReference type="RefSeq" id="WP_158363748.1">
    <property type="nucleotide sequence ID" value="NZ_JAOQKC010000012.1"/>
</dbReference>
<evidence type="ECO:0000256" key="5">
    <source>
        <dbReference type="ARBA" id="ARBA00022645"/>
    </source>
</evidence>
<organism evidence="16 17">
    <name type="scientific">Laedolimicola ammoniilytica</name>
    <dbReference type="NCBI Taxonomy" id="2981771"/>
    <lineage>
        <taxon>Bacteria</taxon>
        <taxon>Bacillati</taxon>
        <taxon>Bacillota</taxon>
        <taxon>Clostridia</taxon>
        <taxon>Lachnospirales</taxon>
        <taxon>Lachnospiraceae</taxon>
        <taxon>Laedolimicola</taxon>
    </lineage>
</organism>
<comment type="function">
    <text evidence="1">Removes C-terminal D-alanyl residues from sugar-peptide cell wall precursors.</text>
</comment>
<dbReference type="SUPFAM" id="SSF69189">
    <property type="entry name" value="Penicillin-binding protein associated domain"/>
    <property type="match status" value="1"/>
</dbReference>
<dbReference type="SUPFAM" id="SSF56601">
    <property type="entry name" value="beta-lactamase/transpeptidase-like"/>
    <property type="match status" value="1"/>
</dbReference>
<protein>
    <recommendedName>
        <fullName evidence="4">serine-type D-Ala-D-Ala carboxypeptidase</fullName>
        <ecNumber evidence="4">3.4.16.4</ecNumber>
    </recommendedName>
</protein>
<evidence type="ECO:0000313" key="16">
    <source>
        <dbReference type="EMBL" id="MCU6697298.1"/>
    </source>
</evidence>
<gene>
    <name evidence="16" type="ORF">OCV63_10360</name>
</gene>
<reference evidence="16 17" key="1">
    <citation type="journal article" date="2021" name="ISME Commun">
        <title>Automated analysis of genomic sequences facilitates high-throughput and comprehensive description of bacteria.</title>
        <authorList>
            <person name="Hitch T.C.A."/>
        </authorList>
    </citation>
    <scope>NUCLEOTIDE SEQUENCE [LARGE SCALE GENOMIC DNA]</scope>
    <source>
        <strain evidence="16 17">Sanger_04</strain>
    </source>
</reference>
<evidence type="ECO:0000256" key="13">
    <source>
        <dbReference type="RuleBase" id="RU004016"/>
    </source>
</evidence>
<feature type="chain" id="PRO_5045840485" description="serine-type D-Ala-D-Ala carboxypeptidase" evidence="14">
    <location>
        <begin position="25"/>
        <end position="389"/>
    </location>
</feature>
<evidence type="ECO:0000256" key="9">
    <source>
        <dbReference type="ARBA" id="ARBA00022960"/>
    </source>
</evidence>
<proteinExistence type="inferred from homology"/>
<evidence type="ECO:0000256" key="12">
    <source>
        <dbReference type="ARBA" id="ARBA00034000"/>
    </source>
</evidence>
<evidence type="ECO:0000313" key="17">
    <source>
        <dbReference type="Proteomes" id="UP001652461"/>
    </source>
</evidence>
<dbReference type="SMART" id="SM00936">
    <property type="entry name" value="PBP5_C"/>
    <property type="match status" value="1"/>
</dbReference>
<keyword evidence="10" id="KW-0573">Peptidoglycan synthesis</keyword>
<dbReference type="EMBL" id="JAOQKC010000012">
    <property type="protein sequence ID" value="MCU6697298.1"/>
    <property type="molecule type" value="Genomic_DNA"/>
</dbReference>
<comment type="catalytic activity">
    <reaction evidence="12">
        <text>Preferential cleavage: (Ac)2-L-Lys-D-Ala-|-D-Ala. Also transpeptidation of peptidyl-alanyl moieties that are N-acyl substituents of D-alanine.</text>
        <dbReference type="EC" id="3.4.16.4"/>
    </reaction>
</comment>
<dbReference type="InterPro" id="IPR001967">
    <property type="entry name" value="Peptidase_S11_N"/>
</dbReference>
<name>A0ABT2RYE8_9FIRM</name>
<dbReference type="Pfam" id="PF07943">
    <property type="entry name" value="PBP5_C"/>
    <property type="match status" value="1"/>
</dbReference>
<dbReference type="InterPro" id="IPR018044">
    <property type="entry name" value="Peptidase_S11"/>
</dbReference>
<evidence type="ECO:0000256" key="1">
    <source>
        <dbReference type="ARBA" id="ARBA00003217"/>
    </source>
</evidence>
<comment type="pathway">
    <text evidence="2">Cell wall biogenesis; peptidoglycan biosynthesis.</text>
</comment>
<dbReference type="InterPro" id="IPR015956">
    <property type="entry name" value="Peniciliin-bd_prot_C_sf"/>
</dbReference>
<evidence type="ECO:0000256" key="14">
    <source>
        <dbReference type="SAM" id="SignalP"/>
    </source>
</evidence>
<keyword evidence="5 16" id="KW-0121">Carboxypeptidase</keyword>
<dbReference type="PRINTS" id="PR00725">
    <property type="entry name" value="DADACBPTASE1"/>
</dbReference>
<keyword evidence="9" id="KW-0133">Cell shape</keyword>
<evidence type="ECO:0000256" key="2">
    <source>
        <dbReference type="ARBA" id="ARBA00004752"/>
    </source>
</evidence>
<evidence type="ECO:0000256" key="3">
    <source>
        <dbReference type="ARBA" id="ARBA00007164"/>
    </source>
</evidence>
<keyword evidence="6" id="KW-0645">Protease</keyword>
<keyword evidence="7 14" id="KW-0732">Signal</keyword>
<dbReference type="InterPro" id="IPR037167">
    <property type="entry name" value="Peptidase_S11_C_sf"/>
</dbReference>
<dbReference type="Proteomes" id="UP001652461">
    <property type="component" value="Unassembled WGS sequence"/>
</dbReference>
<dbReference type="PANTHER" id="PTHR21581:SF6">
    <property type="entry name" value="TRAFFICKING PROTEIN PARTICLE COMPLEX SUBUNIT 12"/>
    <property type="match status" value="1"/>
</dbReference>
<comment type="similarity">
    <text evidence="3 13">Belongs to the peptidase S11 family.</text>
</comment>
<comment type="caution">
    <text evidence="16">The sequence shown here is derived from an EMBL/GenBank/DDBJ whole genome shotgun (WGS) entry which is preliminary data.</text>
</comment>
<accession>A0ABT2RYE8</accession>
<evidence type="ECO:0000256" key="8">
    <source>
        <dbReference type="ARBA" id="ARBA00022801"/>
    </source>
</evidence>
<keyword evidence="8" id="KW-0378">Hydrolase</keyword>
<sequence length="389" mass="42195">MKKMMALLTALLLAFQAALPVVYAEENGTDSLGITAPSAILMEASTGTVVLEKNAHEKLPPASVTKIMTLLLIFDTISQGKIHLDDTVTTSEYAASMGGSQVFLEAGETQSVDTMIKCISVASANDASVAMAEYVAGTEPLFVEMMNERAKGLGMNDTHFVNCCGLDTEGHVTSAYDIALMSRELITKYPQIHNYSTIWMENITHATKRGTEEFGLTNTNKLIRQYPYATGLKTGSTSLAKFCVSATAEKDGIELIAVIMAAPDPKGRFADATALLNYGYAKCTLYRDTDELPQVTVPVRGGVEEEAAGEYAGSFSYLSTTGQDLTGIEKKWYAKTEVEAPVEKGQQIGKLVYYLDGQELGKIEIVAAKAVDRADYLHYVKKGFGYWLL</sequence>
<feature type="signal peptide" evidence="14">
    <location>
        <begin position="1"/>
        <end position="24"/>
    </location>
</feature>
<dbReference type="PANTHER" id="PTHR21581">
    <property type="entry name" value="D-ALANYL-D-ALANINE CARBOXYPEPTIDASE"/>
    <property type="match status" value="1"/>
</dbReference>
<dbReference type="Pfam" id="PF00768">
    <property type="entry name" value="Peptidase_S11"/>
    <property type="match status" value="1"/>
</dbReference>
<dbReference type="Gene3D" id="2.60.410.10">
    <property type="entry name" value="D-Ala-D-Ala carboxypeptidase, C-terminal domain"/>
    <property type="match status" value="1"/>
</dbReference>
<keyword evidence="17" id="KW-1185">Reference proteome</keyword>